<feature type="non-terminal residue" evidence="1">
    <location>
        <position position="942"/>
    </location>
</feature>
<feature type="non-terminal residue" evidence="1">
    <location>
        <position position="1"/>
    </location>
</feature>
<evidence type="ECO:0000313" key="1">
    <source>
        <dbReference type="EMBL" id="KKM05451.1"/>
    </source>
</evidence>
<sequence>ASSAVYNVDTEGAHTVCYSPAPDLRFCIDRENEGFNIQALNDGVRLAENGVSAFGDGGASGAGGATSVGATYFYVNGDSEFFDVYEFVNQSPSSYDFQRDGVGLECFFSNQTPRLDKPIGKIIMYFKEKKNQRSWQIEYLVGQGGKGGNGSKPGFSLIPEDSINYVQIDGQKIIPYPPFSSLKSDTRADLLLANPARFDTIAADGTVNPQKGIDFVDSVAELGGVNFKEQVSFIEAQWNIFEWSFDSIRTPAIRWYSDFHWSTKISEMEVYGVSESDESLADNIQVFFSADGELFSSGEIITGNEKEAQFKIGNSPQFMRIIVRPTLQTAINDVKIQFEEDQVCFGEEGRIQGSMFLNEAKVGFTTQDPTTSGNELRTSTPLKITNSLPTAADLILDIPEDIESAKQLLYFNQLNSEEDIRNPQVGAPGRVDFNPDKILKEEASVMMNAKAYGLVNLVSGTVSFLSANLSVNGGFNTGDLTGWDLEVTNSGSLSFQIPRVADFSTASTSSIQGGDFSFGFNMDFDDPETAGQQAHITFQLGQTTDISEFLNSVDQGAATFNWSFRYADYADGTTPQFRLVGAPTLSGVLEPAGTILGDYGTNQLAFFRGRESSGTTDPTSGNVTFSATNILKSGTRFVRIQINVDSTGAIDDGGTDHRQIFHMDAYSCSVNAPAVTLAKWYKSYFTGVKDFTDAAYVPVDPGLITTVTGSTHWYQPGRRNATSSTGPIAGQVLGFNQAFGQDRNQGVQSFRRMTTTDPGILGMQWSGEKKIGGIKIAHQNSTSTNCIITQNYPRLWDIEVLKTKAELGGEDPNANENDHWKVIRRVTQRMRDNSPSQLTTHFNTFGGSDSKIYTFVFDPIDTEGIRLVYIQNCDIYERQIYATANDMREVADCPNNIIFGSPDFVTSRGIYVSMFIAMESVGRNTLPLDNSLDRELSPGVAE</sequence>
<name>A0A0F9JI69_9ZZZZ</name>
<gene>
    <name evidence="1" type="ORF">LCGC14_1753990</name>
</gene>
<dbReference type="AlphaFoldDB" id="A0A0F9JI69"/>
<reference evidence="1" key="1">
    <citation type="journal article" date="2015" name="Nature">
        <title>Complex archaea that bridge the gap between prokaryotes and eukaryotes.</title>
        <authorList>
            <person name="Spang A."/>
            <person name="Saw J.H."/>
            <person name="Jorgensen S.L."/>
            <person name="Zaremba-Niedzwiedzka K."/>
            <person name="Martijn J."/>
            <person name="Lind A.E."/>
            <person name="van Eijk R."/>
            <person name="Schleper C."/>
            <person name="Guy L."/>
            <person name="Ettema T.J."/>
        </authorList>
    </citation>
    <scope>NUCLEOTIDE SEQUENCE</scope>
</reference>
<organism evidence="1">
    <name type="scientific">marine sediment metagenome</name>
    <dbReference type="NCBI Taxonomy" id="412755"/>
    <lineage>
        <taxon>unclassified sequences</taxon>
        <taxon>metagenomes</taxon>
        <taxon>ecological metagenomes</taxon>
    </lineage>
</organism>
<dbReference type="EMBL" id="LAZR01016219">
    <property type="protein sequence ID" value="KKM05451.1"/>
    <property type="molecule type" value="Genomic_DNA"/>
</dbReference>
<accession>A0A0F9JI69</accession>
<comment type="caution">
    <text evidence="1">The sequence shown here is derived from an EMBL/GenBank/DDBJ whole genome shotgun (WGS) entry which is preliminary data.</text>
</comment>
<protein>
    <submittedName>
        <fullName evidence="1">Uncharacterized protein</fullName>
    </submittedName>
</protein>
<proteinExistence type="predicted"/>